<evidence type="ECO:0000256" key="1">
    <source>
        <dbReference type="SAM" id="MobiDB-lite"/>
    </source>
</evidence>
<feature type="non-terminal residue" evidence="2">
    <location>
        <position position="1"/>
    </location>
</feature>
<evidence type="ECO:0000313" key="2">
    <source>
        <dbReference type="EMBL" id="SVC00730.1"/>
    </source>
</evidence>
<protein>
    <submittedName>
        <fullName evidence="2">Uncharacterized protein</fullName>
    </submittedName>
</protein>
<dbReference type="AlphaFoldDB" id="A0A382IM32"/>
<gene>
    <name evidence="2" type="ORF">METZ01_LOCUS253584</name>
</gene>
<accession>A0A382IM32</accession>
<dbReference type="EMBL" id="UINC01068249">
    <property type="protein sequence ID" value="SVC00730.1"/>
    <property type="molecule type" value="Genomic_DNA"/>
</dbReference>
<feature type="compositionally biased region" description="Basic and acidic residues" evidence="1">
    <location>
        <begin position="11"/>
        <end position="24"/>
    </location>
</feature>
<feature type="compositionally biased region" description="Low complexity" evidence="1">
    <location>
        <begin position="26"/>
        <end position="38"/>
    </location>
</feature>
<feature type="compositionally biased region" description="Basic and acidic residues" evidence="1">
    <location>
        <begin position="79"/>
        <end position="89"/>
    </location>
</feature>
<organism evidence="2">
    <name type="scientific">marine metagenome</name>
    <dbReference type="NCBI Taxonomy" id="408172"/>
    <lineage>
        <taxon>unclassified sequences</taxon>
        <taxon>metagenomes</taxon>
        <taxon>ecological metagenomes</taxon>
    </lineage>
</organism>
<proteinExistence type="predicted"/>
<feature type="region of interest" description="Disordered" evidence="1">
    <location>
        <begin position="1"/>
        <end position="95"/>
    </location>
</feature>
<name>A0A382IM32_9ZZZZ</name>
<feature type="compositionally biased region" description="Basic and acidic residues" evidence="1">
    <location>
        <begin position="183"/>
        <end position="193"/>
    </location>
</feature>
<reference evidence="2" key="1">
    <citation type="submission" date="2018-05" db="EMBL/GenBank/DDBJ databases">
        <authorList>
            <person name="Lanie J.A."/>
            <person name="Ng W.-L."/>
            <person name="Kazmierczak K.M."/>
            <person name="Andrzejewski T.M."/>
            <person name="Davidsen T.M."/>
            <person name="Wayne K.J."/>
            <person name="Tettelin H."/>
            <person name="Glass J.I."/>
            <person name="Rusch D."/>
            <person name="Podicherti R."/>
            <person name="Tsui H.-C.T."/>
            <person name="Winkler M.E."/>
        </authorList>
    </citation>
    <scope>NUCLEOTIDE SEQUENCE</scope>
</reference>
<feature type="region of interest" description="Disordered" evidence="1">
    <location>
        <begin position="173"/>
        <end position="193"/>
    </location>
</feature>
<sequence length="193" mass="21279">MTMLQTFVKIAAEHDPSLREKENRPGTSWQTSSSSWGGKNHDGDVEYYTGPNAKQMSKAWAKGQTKKRGNAHIAGSSDSGDKKPEDKEKKKGKRKGYFAVILDPKSHKEVASLASFPSIQSHHVTVAFSPDEKIAEKLDDMVGKDIRINTSDYMKNDEIDALIVSGMSGIKREDPGQAHITISHKEGVKPQKS</sequence>
<feature type="non-terminal residue" evidence="2">
    <location>
        <position position="193"/>
    </location>
</feature>